<reference evidence="2 3" key="1">
    <citation type="submission" date="2019-02" db="EMBL/GenBank/DDBJ databases">
        <title>Deep-cultivation of Planctomycetes and their phenomic and genomic characterization uncovers novel biology.</title>
        <authorList>
            <person name="Wiegand S."/>
            <person name="Jogler M."/>
            <person name="Boedeker C."/>
            <person name="Pinto D."/>
            <person name="Vollmers J."/>
            <person name="Rivas-Marin E."/>
            <person name="Kohn T."/>
            <person name="Peeters S.H."/>
            <person name="Heuer A."/>
            <person name="Rast P."/>
            <person name="Oberbeckmann S."/>
            <person name="Bunk B."/>
            <person name="Jeske O."/>
            <person name="Meyerdierks A."/>
            <person name="Storesund J.E."/>
            <person name="Kallscheuer N."/>
            <person name="Luecker S."/>
            <person name="Lage O.M."/>
            <person name="Pohl T."/>
            <person name="Merkel B.J."/>
            <person name="Hornburger P."/>
            <person name="Mueller R.-W."/>
            <person name="Bruemmer F."/>
            <person name="Labrenz M."/>
            <person name="Spormann A.M."/>
            <person name="Op Den Camp H."/>
            <person name="Overmann J."/>
            <person name="Amann R."/>
            <person name="Jetten M.S.M."/>
            <person name="Mascher T."/>
            <person name="Medema M.H."/>
            <person name="Devos D.P."/>
            <person name="Kaster A.-K."/>
            <person name="Ovreas L."/>
            <person name="Rohde M."/>
            <person name="Galperin M.Y."/>
            <person name="Jogler C."/>
        </authorList>
    </citation>
    <scope>NUCLEOTIDE SEQUENCE [LARGE SCALE GENOMIC DNA]</scope>
    <source>
        <strain evidence="2 3">Enr8</strain>
    </source>
</reference>
<dbReference type="OrthoDB" id="285488at2"/>
<feature type="transmembrane region" description="Helical" evidence="1">
    <location>
        <begin position="67"/>
        <end position="88"/>
    </location>
</feature>
<sequence length="192" mass="21133">MFGSSRQITWLLGLVAVAACVGCNVQVYDQGETYSCCNNPLESIGFFFGGLGLAGLGWMCMSFSSRLGFLMIIAGAMGTLYFAPASFFESGKVNAEGYQSTSGFLGLWKEDVKFDNIESISLVTEESRGRRGRINYDDYIVCRLKDGGVKKFDYDAKVQHTAGSHFLKVCQEKGIAVADLRPGNRLDHDWQN</sequence>
<proteinExistence type="predicted"/>
<keyword evidence="3" id="KW-1185">Reference proteome</keyword>
<keyword evidence="1" id="KW-0472">Membrane</keyword>
<comment type="caution">
    <text evidence="2">The sequence shown here is derived from an EMBL/GenBank/DDBJ whole genome shotgun (WGS) entry which is preliminary data.</text>
</comment>
<dbReference type="PROSITE" id="PS51257">
    <property type="entry name" value="PROKAR_LIPOPROTEIN"/>
    <property type="match status" value="1"/>
</dbReference>
<name>A0A5C5V2Z5_9BACT</name>
<dbReference type="EMBL" id="SJPF01000003">
    <property type="protein sequence ID" value="TWT32984.1"/>
    <property type="molecule type" value="Genomic_DNA"/>
</dbReference>
<keyword evidence="1" id="KW-1133">Transmembrane helix</keyword>
<organism evidence="2 3">
    <name type="scientific">Blastopirellula retiformator</name>
    <dbReference type="NCBI Taxonomy" id="2527970"/>
    <lineage>
        <taxon>Bacteria</taxon>
        <taxon>Pseudomonadati</taxon>
        <taxon>Planctomycetota</taxon>
        <taxon>Planctomycetia</taxon>
        <taxon>Pirellulales</taxon>
        <taxon>Pirellulaceae</taxon>
        <taxon>Blastopirellula</taxon>
    </lineage>
</organism>
<feature type="transmembrane region" description="Helical" evidence="1">
    <location>
        <begin position="43"/>
        <end position="60"/>
    </location>
</feature>
<keyword evidence="1" id="KW-0812">Transmembrane</keyword>
<dbReference type="Proteomes" id="UP000318878">
    <property type="component" value="Unassembled WGS sequence"/>
</dbReference>
<accession>A0A5C5V2Z5</accession>
<evidence type="ECO:0000313" key="3">
    <source>
        <dbReference type="Proteomes" id="UP000318878"/>
    </source>
</evidence>
<dbReference type="AlphaFoldDB" id="A0A5C5V2Z5"/>
<gene>
    <name evidence="2" type="ORF">Enr8_28000</name>
</gene>
<evidence type="ECO:0000313" key="2">
    <source>
        <dbReference type="EMBL" id="TWT32984.1"/>
    </source>
</evidence>
<dbReference type="RefSeq" id="WP_146432419.1">
    <property type="nucleotide sequence ID" value="NZ_SJPF01000003.1"/>
</dbReference>
<evidence type="ECO:0008006" key="4">
    <source>
        <dbReference type="Google" id="ProtNLM"/>
    </source>
</evidence>
<protein>
    <recommendedName>
        <fullName evidence="4">Lipoprotein</fullName>
    </recommendedName>
</protein>
<evidence type="ECO:0000256" key="1">
    <source>
        <dbReference type="SAM" id="Phobius"/>
    </source>
</evidence>